<keyword evidence="7" id="KW-1185">Reference proteome</keyword>
<dbReference type="Gene3D" id="3.30.565.10">
    <property type="entry name" value="Histidine kinase-like ATPase, C-terminal domain"/>
    <property type="match status" value="1"/>
</dbReference>
<evidence type="ECO:0000313" key="7">
    <source>
        <dbReference type="Proteomes" id="UP001595478"/>
    </source>
</evidence>
<dbReference type="EC" id="2.7.13.3" evidence="2"/>
<comment type="caution">
    <text evidence="6">The sequence shown here is derived from an EMBL/GenBank/DDBJ whole genome shotgun (WGS) entry which is preliminary data.</text>
</comment>
<evidence type="ECO:0000313" key="6">
    <source>
        <dbReference type="EMBL" id="MFC3121708.1"/>
    </source>
</evidence>
<evidence type="ECO:0000256" key="1">
    <source>
        <dbReference type="ARBA" id="ARBA00000085"/>
    </source>
</evidence>
<keyword evidence="3" id="KW-0808">Transferase</keyword>
<dbReference type="PANTHER" id="PTHR42878:SF14">
    <property type="entry name" value="OSMOLARITY TWO-COMPONENT SYSTEM PROTEIN SSK1"/>
    <property type="match status" value="1"/>
</dbReference>
<evidence type="ECO:0000256" key="4">
    <source>
        <dbReference type="ARBA" id="ARBA00022777"/>
    </source>
</evidence>
<dbReference type="InterPro" id="IPR005467">
    <property type="entry name" value="His_kinase_dom"/>
</dbReference>
<gene>
    <name evidence="6" type="ORF">ACFOHL_08745</name>
</gene>
<dbReference type="InterPro" id="IPR036890">
    <property type="entry name" value="HATPase_C_sf"/>
</dbReference>
<dbReference type="PANTHER" id="PTHR42878">
    <property type="entry name" value="TWO-COMPONENT HISTIDINE KINASE"/>
    <property type="match status" value="1"/>
</dbReference>
<feature type="domain" description="Histidine kinase" evidence="5">
    <location>
        <begin position="30"/>
        <end position="250"/>
    </location>
</feature>
<name>A0ABV7FPU9_9ALTE</name>
<dbReference type="EMBL" id="JBHRSW010000014">
    <property type="protein sequence ID" value="MFC3121708.1"/>
    <property type="molecule type" value="Genomic_DNA"/>
</dbReference>
<dbReference type="InterPro" id="IPR036097">
    <property type="entry name" value="HisK_dim/P_sf"/>
</dbReference>
<protein>
    <recommendedName>
        <fullName evidence="2">histidine kinase</fullName>
        <ecNumber evidence="2">2.7.13.3</ecNumber>
    </recommendedName>
</protein>
<evidence type="ECO:0000256" key="3">
    <source>
        <dbReference type="ARBA" id="ARBA00022679"/>
    </source>
</evidence>
<dbReference type="PROSITE" id="PS50109">
    <property type="entry name" value="HIS_KIN"/>
    <property type="match status" value="1"/>
</dbReference>
<sequence length="252" mass="28676">MINKKPMENTLSEHSEKHVSPEFVKSLISGICHDVGAPVRHIVQFSRMLADADSAYTAAEKQTRWLSIINESGGRLQDMLKALSVFSRLSVSVHDSKKLDLKLLLERLLDFHQAHTLAKNRQVEINVQGDWPEIEGSEDHWQTLFSCLIENALYFQPEDLSHTIRLTICCDYNDSLLDIRFEDNGIGVPENQFPVLTKPFKRTNHLDEYPSLGMGLAYCQYIAELDHALLKFSSSPSGGFIVRYTQQGIRRT</sequence>
<dbReference type="InterPro" id="IPR003594">
    <property type="entry name" value="HATPase_dom"/>
</dbReference>
<dbReference type="InterPro" id="IPR050351">
    <property type="entry name" value="BphY/WalK/GraS-like"/>
</dbReference>
<dbReference type="SUPFAM" id="SSF55874">
    <property type="entry name" value="ATPase domain of HSP90 chaperone/DNA topoisomerase II/histidine kinase"/>
    <property type="match status" value="1"/>
</dbReference>
<evidence type="ECO:0000259" key="5">
    <source>
        <dbReference type="PROSITE" id="PS50109"/>
    </source>
</evidence>
<dbReference type="InterPro" id="IPR003661">
    <property type="entry name" value="HisK_dim/P_dom"/>
</dbReference>
<organism evidence="6 7">
    <name type="scientific">Agaribacter flavus</name>
    <dbReference type="NCBI Taxonomy" id="1902781"/>
    <lineage>
        <taxon>Bacteria</taxon>
        <taxon>Pseudomonadati</taxon>
        <taxon>Pseudomonadota</taxon>
        <taxon>Gammaproteobacteria</taxon>
        <taxon>Alteromonadales</taxon>
        <taxon>Alteromonadaceae</taxon>
        <taxon>Agaribacter</taxon>
    </lineage>
</organism>
<proteinExistence type="predicted"/>
<dbReference type="GO" id="GO:0016301">
    <property type="term" value="F:kinase activity"/>
    <property type="evidence" value="ECO:0007669"/>
    <property type="project" value="UniProtKB-KW"/>
</dbReference>
<dbReference type="CDD" id="cd00082">
    <property type="entry name" value="HisKA"/>
    <property type="match status" value="1"/>
</dbReference>
<reference evidence="7" key="1">
    <citation type="journal article" date="2019" name="Int. J. Syst. Evol. Microbiol.">
        <title>The Global Catalogue of Microorganisms (GCM) 10K type strain sequencing project: providing services to taxonomists for standard genome sequencing and annotation.</title>
        <authorList>
            <consortium name="The Broad Institute Genomics Platform"/>
            <consortium name="The Broad Institute Genome Sequencing Center for Infectious Disease"/>
            <person name="Wu L."/>
            <person name="Ma J."/>
        </authorList>
    </citation>
    <scope>NUCLEOTIDE SEQUENCE [LARGE SCALE GENOMIC DNA]</scope>
    <source>
        <strain evidence="7">KCTC 52473</strain>
    </source>
</reference>
<accession>A0ABV7FPU9</accession>
<dbReference type="RefSeq" id="WP_376919843.1">
    <property type="nucleotide sequence ID" value="NZ_JBHRSW010000014.1"/>
</dbReference>
<keyword evidence="4 6" id="KW-0418">Kinase</keyword>
<evidence type="ECO:0000256" key="2">
    <source>
        <dbReference type="ARBA" id="ARBA00012438"/>
    </source>
</evidence>
<dbReference type="SUPFAM" id="SSF47384">
    <property type="entry name" value="Homodimeric domain of signal transducing histidine kinase"/>
    <property type="match status" value="1"/>
</dbReference>
<dbReference type="Proteomes" id="UP001595478">
    <property type="component" value="Unassembled WGS sequence"/>
</dbReference>
<comment type="catalytic activity">
    <reaction evidence="1">
        <text>ATP + protein L-histidine = ADP + protein N-phospho-L-histidine.</text>
        <dbReference type="EC" id="2.7.13.3"/>
    </reaction>
</comment>
<dbReference type="Pfam" id="PF02518">
    <property type="entry name" value="HATPase_c"/>
    <property type="match status" value="1"/>
</dbReference>